<gene>
    <name evidence="1" type="ORF">FGG15_03830</name>
</gene>
<keyword evidence="2" id="KW-1185">Reference proteome</keyword>
<dbReference type="RefSeq" id="WP_138833385.1">
    <property type="nucleotide sequence ID" value="NZ_VCNI01000001.1"/>
</dbReference>
<evidence type="ECO:0000313" key="1">
    <source>
        <dbReference type="EMBL" id="TMU56683.1"/>
    </source>
</evidence>
<dbReference type="Proteomes" id="UP000751614">
    <property type="component" value="Unassembled WGS sequence"/>
</dbReference>
<comment type="caution">
    <text evidence="1">The sequence shown here is derived from an EMBL/GenBank/DDBJ whole genome shotgun (WGS) entry which is preliminary data.</text>
</comment>
<protein>
    <submittedName>
        <fullName evidence="1">Uncharacterized protein</fullName>
    </submittedName>
</protein>
<proteinExistence type="predicted"/>
<dbReference type="EMBL" id="VCNI01000001">
    <property type="protein sequence ID" value="TMU56683.1"/>
    <property type="molecule type" value="Genomic_DNA"/>
</dbReference>
<accession>A0ABY2WNW7</accession>
<evidence type="ECO:0000313" key="2">
    <source>
        <dbReference type="Proteomes" id="UP000751614"/>
    </source>
</evidence>
<sequence>MESKTYLYSRKEQLLMDIDLRKYNFIQKLITIQNEKAMDILEQTLDKVIENNYQISEENLNLLNERLEIYLNNPDDLMDWETSSKD</sequence>
<reference evidence="1 2" key="1">
    <citation type="submission" date="2019-05" db="EMBL/GenBank/DDBJ databases">
        <title>Flagellimonas sp. AsT0115, sp. nov., isolated from a marine red algae, Asparagopsis taxiformis.</title>
        <authorList>
            <person name="Kim J."/>
            <person name="Jeong S.E."/>
            <person name="Jeon C.O."/>
        </authorList>
    </citation>
    <scope>NUCLEOTIDE SEQUENCE [LARGE SCALE GENOMIC DNA]</scope>
    <source>
        <strain evidence="1 2">AsT0115</strain>
    </source>
</reference>
<name>A0ABY2WNW7_9FLAO</name>
<organism evidence="1 2">
    <name type="scientific">Flagellimonas algicola</name>
    <dbReference type="NCBI Taxonomy" id="2583815"/>
    <lineage>
        <taxon>Bacteria</taxon>
        <taxon>Pseudomonadati</taxon>
        <taxon>Bacteroidota</taxon>
        <taxon>Flavobacteriia</taxon>
        <taxon>Flavobacteriales</taxon>
        <taxon>Flavobacteriaceae</taxon>
        <taxon>Flagellimonas</taxon>
    </lineage>
</organism>